<dbReference type="AlphaFoldDB" id="A0A0C2CQ16"/>
<dbReference type="PANTHER" id="PTHR42828">
    <property type="entry name" value="DHBP SYNTHASE RIBB-LIKE ALPHA/BETA DOMAIN-CONTAINING PROTEIN"/>
    <property type="match status" value="1"/>
</dbReference>
<protein>
    <recommendedName>
        <fullName evidence="1">YrdC-like domain-containing protein</fullName>
    </recommendedName>
</protein>
<dbReference type="Pfam" id="PF01300">
    <property type="entry name" value="Sua5_yciO_yrdC"/>
    <property type="match status" value="1"/>
</dbReference>
<name>A0A0C2CQ16_9BACT</name>
<dbReference type="InterPro" id="IPR052532">
    <property type="entry name" value="SUA5_domain"/>
</dbReference>
<dbReference type="EMBL" id="JMCC02000175">
    <property type="protein sequence ID" value="KIG11820.1"/>
    <property type="molecule type" value="Genomic_DNA"/>
</dbReference>
<dbReference type="GO" id="GO:0003725">
    <property type="term" value="F:double-stranded RNA binding"/>
    <property type="evidence" value="ECO:0007669"/>
    <property type="project" value="InterPro"/>
</dbReference>
<gene>
    <name evidence="2" type="ORF">DB30_02424</name>
</gene>
<reference evidence="2 3" key="1">
    <citation type="submission" date="2014-12" db="EMBL/GenBank/DDBJ databases">
        <title>Genome assembly of Enhygromyxa salina DSM 15201.</title>
        <authorList>
            <person name="Sharma G."/>
            <person name="Subramanian S."/>
        </authorList>
    </citation>
    <scope>NUCLEOTIDE SEQUENCE [LARGE SCALE GENOMIC DNA]</scope>
    <source>
        <strain evidence="2 3">DSM 15201</strain>
    </source>
</reference>
<feature type="domain" description="YrdC-like" evidence="1">
    <location>
        <begin position="20"/>
        <end position="208"/>
    </location>
</feature>
<dbReference type="InterPro" id="IPR006070">
    <property type="entry name" value="Sua5-like_dom"/>
</dbReference>
<dbReference type="SUPFAM" id="SSF55821">
    <property type="entry name" value="YrdC/RibB"/>
    <property type="match status" value="1"/>
</dbReference>
<dbReference type="PROSITE" id="PS51163">
    <property type="entry name" value="YRDC"/>
    <property type="match status" value="1"/>
</dbReference>
<evidence type="ECO:0000313" key="2">
    <source>
        <dbReference type="EMBL" id="KIG11820.1"/>
    </source>
</evidence>
<comment type="caution">
    <text evidence="2">The sequence shown here is derived from an EMBL/GenBank/DDBJ whole genome shotgun (WGS) entry which is preliminary data.</text>
</comment>
<dbReference type="Proteomes" id="UP000031599">
    <property type="component" value="Unassembled WGS sequence"/>
</dbReference>
<dbReference type="RefSeq" id="WP_052559009.1">
    <property type="nucleotide sequence ID" value="NZ_JMCC02000175.1"/>
</dbReference>
<organism evidence="2 3">
    <name type="scientific">Enhygromyxa salina</name>
    <dbReference type="NCBI Taxonomy" id="215803"/>
    <lineage>
        <taxon>Bacteria</taxon>
        <taxon>Pseudomonadati</taxon>
        <taxon>Myxococcota</taxon>
        <taxon>Polyangia</taxon>
        <taxon>Nannocystales</taxon>
        <taxon>Nannocystaceae</taxon>
        <taxon>Enhygromyxa</taxon>
    </lineage>
</organism>
<dbReference type="NCBIfam" id="TIGR00057">
    <property type="entry name" value="L-threonylcarbamoyladenylate synthase"/>
    <property type="match status" value="1"/>
</dbReference>
<evidence type="ECO:0000259" key="1">
    <source>
        <dbReference type="PROSITE" id="PS51163"/>
    </source>
</evidence>
<dbReference type="PANTHER" id="PTHR42828:SF3">
    <property type="entry name" value="THREONYLCARBAMOYL-AMP SYNTHASE"/>
    <property type="match status" value="1"/>
</dbReference>
<dbReference type="InterPro" id="IPR017945">
    <property type="entry name" value="DHBP_synth_RibB-like_a/b_dom"/>
</dbReference>
<sequence>MSDRQHTFARLRIDPDRPDPRKLAPAVDALRRGEVIIYPTDTGYAFGCALSSSKGISELRRLKGIHAKHQKPLTMMVENLNDMGRYGVMSNTAFRVVRRLLPGPYTIVLKATSDVPRAMKNRAQEVGMRLPDHKVSTMLVEHLGEPLLTGSVTPGEDTPELEDPQELESRYAREIALMIDAGHIWPEPSTVLRFDVSGDIEVLRAGQGRFLETPT</sequence>
<accession>A0A0C2CQ16</accession>
<dbReference type="Gene3D" id="3.90.870.10">
    <property type="entry name" value="DHBP synthase"/>
    <property type="match status" value="1"/>
</dbReference>
<evidence type="ECO:0000313" key="3">
    <source>
        <dbReference type="Proteomes" id="UP000031599"/>
    </source>
</evidence>
<proteinExistence type="predicted"/>